<keyword evidence="2 5" id="KW-0732">Signal</keyword>
<dbReference type="PROSITE" id="PS51257">
    <property type="entry name" value="PROKAR_LIPOPROTEIN"/>
    <property type="match status" value="1"/>
</dbReference>
<dbReference type="AlphaFoldDB" id="A0A5S9M828"/>
<evidence type="ECO:0000313" key="6">
    <source>
        <dbReference type="EMBL" id="BBP88314.1"/>
    </source>
</evidence>
<evidence type="ECO:0000256" key="5">
    <source>
        <dbReference type="SAM" id="SignalP"/>
    </source>
</evidence>
<protein>
    <recommendedName>
        <fullName evidence="8">Fe/B12 periplasmic-binding domain-containing protein</fullName>
    </recommendedName>
</protein>
<keyword evidence="1" id="KW-0813">Transport</keyword>
<evidence type="ECO:0000256" key="4">
    <source>
        <dbReference type="ARBA" id="ARBA00023288"/>
    </source>
</evidence>
<proteinExistence type="predicted"/>
<dbReference type="Proteomes" id="UP000464658">
    <property type="component" value="Chromosome"/>
</dbReference>
<evidence type="ECO:0000256" key="2">
    <source>
        <dbReference type="ARBA" id="ARBA00022729"/>
    </source>
</evidence>
<organism evidence="6 7">
    <name type="scientific">Bacillus safensis</name>
    <dbReference type="NCBI Taxonomy" id="561879"/>
    <lineage>
        <taxon>Bacteria</taxon>
        <taxon>Bacillati</taxon>
        <taxon>Bacillota</taxon>
        <taxon>Bacilli</taxon>
        <taxon>Bacillales</taxon>
        <taxon>Bacillaceae</taxon>
        <taxon>Bacillus</taxon>
    </lineage>
</organism>
<dbReference type="PANTHER" id="PTHR30532:SF28">
    <property type="entry name" value="PETROBACTIN-BINDING PROTEIN YCLQ"/>
    <property type="match status" value="1"/>
</dbReference>
<evidence type="ECO:0000256" key="1">
    <source>
        <dbReference type="ARBA" id="ARBA00022448"/>
    </source>
</evidence>
<dbReference type="EMBL" id="AP021906">
    <property type="protein sequence ID" value="BBP88314.1"/>
    <property type="molecule type" value="Genomic_DNA"/>
</dbReference>
<sequence>MRKWTWMMTILIAIVVLAACGNQGKTEGTKGETVTVKDMLNKDGVKIKKNPKKKVVVFDMGSLDTLDKLGVNVTALPKQVVP</sequence>
<dbReference type="PANTHER" id="PTHR30532">
    <property type="entry name" value="IRON III DICITRATE-BINDING PERIPLASMIC PROTEIN"/>
    <property type="match status" value="1"/>
</dbReference>
<name>A0A5S9M828_BACIA</name>
<dbReference type="GO" id="GO:0030288">
    <property type="term" value="C:outer membrane-bounded periplasmic space"/>
    <property type="evidence" value="ECO:0007669"/>
    <property type="project" value="TreeGrafter"/>
</dbReference>
<dbReference type="InterPro" id="IPR051313">
    <property type="entry name" value="Bact_iron-sidero_bind"/>
</dbReference>
<evidence type="ECO:0000256" key="3">
    <source>
        <dbReference type="ARBA" id="ARBA00023139"/>
    </source>
</evidence>
<keyword evidence="3" id="KW-0564">Palmitate</keyword>
<accession>A0A5S9M828</accession>
<feature type="chain" id="PRO_5039517153" description="Fe/B12 periplasmic-binding domain-containing protein" evidence="5">
    <location>
        <begin position="19"/>
        <end position="82"/>
    </location>
</feature>
<evidence type="ECO:0000313" key="7">
    <source>
        <dbReference type="Proteomes" id="UP000464658"/>
    </source>
</evidence>
<reference evidence="6 7" key="1">
    <citation type="submission" date="2019-12" db="EMBL/GenBank/DDBJ databases">
        <title>Full genome sequence of a Bacillus safensis strain isolated from commercially available natto in Indonesia.</title>
        <authorList>
            <person name="Yoshida M."/>
            <person name="Uomi M."/>
            <person name="Waturangi D."/>
            <person name="Ekaputri J.J."/>
            <person name="Setiamarga D.H.E."/>
        </authorList>
    </citation>
    <scope>NUCLEOTIDE SEQUENCE [LARGE SCALE GENOMIC DNA]</scope>
    <source>
        <strain evidence="6 7">IDN1</strain>
    </source>
</reference>
<feature type="signal peptide" evidence="5">
    <location>
        <begin position="1"/>
        <end position="18"/>
    </location>
</feature>
<evidence type="ECO:0008006" key="8">
    <source>
        <dbReference type="Google" id="ProtNLM"/>
    </source>
</evidence>
<keyword evidence="4" id="KW-0449">Lipoprotein</keyword>
<dbReference type="Gene3D" id="3.40.50.1980">
    <property type="entry name" value="Nitrogenase molybdenum iron protein domain"/>
    <property type="match status" value="1"/>
</dbReference>
<gene>
    <name evidence="6" type="ORF">BsIDN1_19320</name>
</gene>